<evidence type="ECO:0000313" key="3">
    <source>
        <dbReference type="Proteomes" id="UP000010411"/>
    </source>
</evidence>
<dbReference type="Proteomes" id="UP000010411">
    <property type="component" value="Unassembled WGS sequence"/>
</dbReference>
<evidence type="ECO:0000313" key="2">
    <source>
        <dbReference type="EMBL" id="EKX65551.1"/>
    </source>
</evidence>
<accession>L1KXI8</accession>
<feature type="compositionally biased region" description="Acidic residues" evidence="1">
    <location>
        <begin position="18"/>
        <end position="30"/>
    </location>
</feature>
<feature type="region of interest" description="Disordered" evidence="1">
    <location>
        <begin position="58"/>
        <end position="94"/>
    </location>
</feature>
<keyword evidence="3" id="KW-1185">Reference proteome</keyword>
<protein>
    <submittedName>
        <fullName evidence="2">Uncharacterized protein</fullName>
    </submittedName>
</protein>
<feature type="non-terminal residue" evidence="2">
    <location>
        <position position="1"/>
    </location>
</feature>
<name>L1KXI8_9ACTN</name>
<gene>
    <name evidence="2" type="ORF">STRIP9103_01290</name>
</gene>
<feature type="region of interest" description="Disordered" evidence="1">
    <location>
        <begin position="1"/>
        <end position="46"/>
    </location>
</feature>
<evidence type="ECO:0000256" key="1">
    <source>
        <dbReference type="SAM" id="MobiDB-lite"/>
    </source>
</evidence>
<sequence>GDEEAPVGHLEDAREGAGEDAEEGDEAPEEDGPHAPAVEGALGDRDVALAEVLGESAAELGQERASSLAADGVADGVADDRAGGGAGAEDERVDLTVLGGEQRGGDQDDLARQRDAQALQADDHAHQQIDAEWGHCFEPLLDVQSRFLSCGGSRTRGACSRRSARRGSLPA</sequence>
<comment type="caution">
    <text evidence="2">The sequence shown here is derived from an EMBL/GenBank/DDBJ whole genome shotgun (WGS) entry which is preliminary data.</text>
</comment>
<dbReference type="AlphaFoldDB" id="L1KXI8"/>
<proteinExistence type="predicted"/>
<organism evidence="2 3">
    <name type="scientific">Streptomyces ipomoeae 91-03</name>
    <dbReference type="NCBI Taxonomy" id="698759"/>
    <lineage>
        <taxon>Bacteria</taxon>
        <taxon>Bacillati</taxon>
        <taxon>Actinomycetota</taxon>
        <taxon>Actinomycetes</taxon>
        <taxon>Kitasatosporales</taxon>
        <taxon>Streptomycetaceae</taxon>
        <taxon>Streptomyces</taxon>
    </lineage>
</organism>
<reference evidence="2 3" key="1">
    <citation type="submission" date="2012-11" db="EMBL/GenBank/DDBJ databases">
        <authorList>
            <person name="Huguet-Tapia J.C."/>
            <person name="Durkin A.S."/>
            <person name="Pettis G.S."/>
            <person name="Badger J.H."/>
        </authorList>
    </citation>
    <scope>NUCLEOTIDE SEQUENCE [LARGE SCALE GENOMIC DNA]</scope>
    <source>
        <strain evidence="2 3">91-03</strain>
    </source>
</reference>
<dbReference type="EMBL" id="AEJC01000284">
    <property type="protein sequence ID" value="EKX65551.1"/>
    <property type="molecule type" value="Genomic_DNA"/>
</dbReference>